<evidence type="ECO:0000256" key="1">
    <source>
        <dbReference type="SAM" id="Coils"/>
    </source>
</evidence>
<keyword evidence="1" id="KW-0175">Coiled coil</keyword>
<dbReference type="AlphaFoldDB" id="A0A813Y7Y1"/>
<evidence type="ECO:0000313" key="2">
    <source>
        <dbReference type="EMBL" id="CAF0879421.1"/>
    </source>
</evidence>
<keyword evidence="3" id="KW-1185">Reference proteome</keyword>
<feature type="coiled-coil region" evidence="1">
    <location>
        <begin position="36"/>
        <end position="63"/>
    </location>
</feature>
<reference evidence="2" key="1">
    <citation type="submission" date="2021-02" db="EMBL/GenBank/DDBJ databases">
        <authorList>
            <person name="Nowell W R."/>
        </authorList>
    </citation>
    <scope>NUCLEOTIDE SEQUENCE</scope>
    <source>
        <strain evidence="2">Ploen Becks lab</strain>
    </source>
</reference>
<organism evidence="2 3">
    <name type="scientific">Brachionus calyciflorus</name>
    <dbReference type="NCBI Taxonomy" id="104777"/>
    <lineage>
        <taxon>Eukaryota</taxon>
        <taxon>Metazoa</taxon>
        <taxon>Spiralia</taxon>
        <taxon>Gnathifera</taxon>
        <taxon>Rotifera</taxon>
        <taxon>Eurotatoria</taxon>
        <taxon>Monogononta</taxon>
        <taxon>Pseudotrocha</taxon>
        <taxon>Ploima</taxon>
        <taxon>Brachionidae</taxon>
        <taxon>Brachionus</taxon>
    </lineage>
</organism>
<protein>
    <submittedName>
        <fullName evidence="2">Uncharacterized protein</fullName>
    </submittedName>
</protein>
<dbReference type="Proteomes" id="UP000663879">
    <property type="component" value="Unassembled WGS sequence"/>
</dbReference>
<proteinExistence type="predicted"/>
<dbReference type="EMBL" id="CAJNOC010001625">
    <property type="protein sequence ID" value="CAF0879421.1"/>
    <property type="molecule type" value="Genomic_DNA"/>
</dbReference>
<comment type="caution">
    <text evidence="2">The sequence shown here is derived from an EMBL/GenBank/DDBJ whole genome shotgun (WGS) entry which is preliminary data.</text>
</comment>
<sequence length="255" mass="29261">MSNLLDFIDTWPAIPGNTTDTTKKKRRRLKSLATTIRSLQDRLEHQDRIKEEQKEEIERLKGNTGNNTFRGTYSSLVAGTKNSELENVLLTKIRKEINEMSKIENNIVISCLEEFVGENSQVQNESIFDDLLNELKIDKELVKRRSRLRKKGTDPDPLKPSLLLLGFKDSNSQKTALTNSSNLRTKTKFTRVYVNMDKTSTERAVEANLRRMCNEKNEQLQHEEGDRSYGIGPNGKKFYSGIRGGLLTDLEHRSQ</sequence>
<evidence type="ECO:0000313" key="3">
    <source>
        <dbReference type="Proteomes" id="UP000663879"/>
    </source>
</evidence>
<accession>A0A813Y7Y1</accession>
<gene>
    <name evidence="2" type="ORF">OXX778_LOCUS10338</name>
</gene>
<name>A0A813Y7Y1_9BILA</name>